<feature type="region of interest" description="Disordered" evidence="1">
    <location>
        <begin position="37"/>
        <end position="59"/>
    </location>
</feature>
<feature type="compositionally biased region" description="Polar residues" evidence="1">
    <location>
        <begin position="1"/>
        <end position="19"/>
    </location>
</feature>
<evidence type="ECO:0000313" key="2">
    <source>
        <dbReference type="EMBL" id="CAE8614624.1"/>
    </source>
</evidence>
<evidence type="ECO:0000256" key="1">
    <source>
        <dbReference type="SAM" id="MobiDB-lite"/>
    </source>
</evidence>
<accession>A0A813FMI0</accession>
<gene>
    <name evidence="2" type="ORF">PGLA1383_LOCUS32347</name>
</gene>
<sequence>MLRRTSAGSNPLGRSSEAQRTGDRSIDSLFSVFATHPVQPVQRAGASSSSQLRGGLRDPGSNCSAGAVLDLADSSQEDCTAPEEDEAEGLGFTSDPIGDSSVLEQSSTRAVAEKRAIAEMLQDAYEENSQQRKPEEGAQKQKQALVLGCYFCQCGLCEAATTNGLSEVRGAAETEAKAGMRVAVDEVSVSQKPPTFIQPEPLWGFRDSVTDINRFPAKGAISCSVIAKIPTDSVVAQRLSFVYLPLRAPSLCLSLPSACQGPKSAKFCSTQLLQVQRTEVAYSAFRDGDAVGDVRTVLVLGAEFATVEDACSEAAQTWLAATDC</sequence>
<evidence type="ECO:0000313" key="3">
    <source>
        <dbReference type="Proteomes" id="UP000654075"/>
    </source>
</evidence>
<dbReference type="AlphaFoldDB" id="A0A813FMI0"/>
<keyword evidence="3" id="KW-1185">Reference proteome</keyword>
<feature type="region of interest" description="Disordered" evidence="1">
    <location>
        <begin position="1"/>
        <end position="23"/>
    </location>
</feature>
<name>A0A813FMI0_POLGL</name>
<proteinExistence type="predicted"/>
<reference evidence="2" key="1">
    <citation type="submission" date="2021-02" db="EMBL/GenBank/DDBJ databases">
        <authorList>
            <person name="Dougan E. K."/>
            <person name="Rhodes N."/>
            <person name="Thang M."/>
            <person name="Chan C."/>
        </authorList>
    </citation>
    <scope>NUCLEOTIDE SEQUENCE</scope>
</reference>
<organism evidence="2 3">
    <name type="scientific">Polarella glacialis</name>
    <name type="common">Dinoflagellate</name>
    <dbReference type="NCBI Taxonomy" id="89957"/>
    <lineage>
        <taxon>Eukaryota</taxon>
        <taxon>Sar</taxon>
        <taxon>Alveolata</taxon>
        <taxon>Dinophyceae</taxon>
        <taxon>Suessiales</taxon>
        <taxon>Suessiaceae</taxon>
        <taxon>Polarella</taxon>
    </lineage>
</organism>
<dbReference type="EMBL" id="CAJNNV010025457">
    <property type="protein sequence ID" value="CAE8614624.1"/>
    <property type="molecule type" value="Genomic_DNA"/>
</dbReference>
<feature type="region of interest" description="Disordered" evidence="1">
    <location>
        <begin position="74"/>
        <end position="109"/>
    </location>
</feature>
<protein>
    <submittedName>
        <fullName evidence="2">Uncharacterized protein</fullName>
    </submittedName>
</protein>
<dbReference type="Proteomes" id="UP000654075">
    <property type="component" value="Unassembled WGS sequence"/>
</dbReference>
<comment type="caution">
    <text evidence="2">The sequence shown here is derived from an EMBL/GenBank/DDBJ whole genome shotgun (WGS) entry which is preliminary data.</text>
</comment>